<reference evidence="2 3" key="1">
    <citation type="journal article" date="2019" name="Int. J. Syst. Evol. Microbiol.">
        <title>The Global Catalogue of Microorganisms (GCM) 10K type strain sequencing project: providing services to taxonomists for standard genome sequencing and annotation.</title>
        <authorList>
            <consortium name="The Broad Institute Genomics Platform"/>
            <consortium name="The Broad Institute Genome Sequencing Center for Infectious Disease"/>
            <person name="Wu L."/>
            <person name="Ma J."/>
        </authorList>
    </citation>
    <scope>NUCLEOTIDE SEQUENCE [LARGE SCALE GENOMIC DNA]</scope>
    <source>
        <strain evidence="2 3">DT92</strain>
    </source>
</reference>
<protein>
    <submittedName>
        <fullName evidence="2">Uncharacterized protein</fullName>
    </submittedName>
</protein>
<dbReference type="EMBL" id="JBHSZG010000001">
    <property type="protein sequence ID" value="MFC7137277.1"/>
    <property type="molecule type" value="Genomic_DNA"/>
</dbReference>
<organism evidence="2 3">
    <name type="scientific">Halobaculum litoreum</name>
    <dbReference type="NCBI Taxonomy" id="3031998"/>
    <lineage>
        <taxon>Archaea</taxon>
        <taxon>Methanobacteriati</taxon>
        <taxon>Methanobacteriota</taxon>
        <taxon>Stenosarchaea group</taxon>
        <taxon>Halobacteria</taxon>
        <taxon>Halobacteriales</taxon>
        <taxon>Haloferacaceae</taxon>
        <taxon>Halobaculum</taxon>
    </lineage>
</organism>
<comment type="caution">
    <text evidence="2">The sequence shown here is derived from an EMBL/GenBank/DDBJ whole genome shotgun (WGS) entry which is preliminary data.</text>
</comment>
<feature type="region of interest" description="Disordered" evidence="1">
    <location>
        <begin position="1"/>
        <end position="34"/>
    </location>
</feature>
<dbReference type="AlphaFoldDB" id="A0ABD5XQB2"/>
<feature type="compositionally biased region" description="Basic and acidic residues" evidence="1">
    <location>
        <begin position="1"/>
        <end position="12"/>
    </location>
</feature>
<evidence type="ECO:0000313" key="2">
    <source>
        <dbReference type="EMBL" id="MFC7137277.1"/>
    </source>
</evidence>
<accession>A0ABD5XQB2</accession>
<evidence type="ECO:0000256" key="1">
    <source>
        <dbReference type="SAM" id="MobiDB-lite"/>
    </source>
</evidence>
<sequence>MDEPTRPNDRRRTGTAGEQDDTGTPSADDSWPGSLRPRAYLLFGVATLLGLAHHLDHVIRGNHVGWPITPEVNPFTYSLLIYPLVVGGSPSR</sequence>
<gene>
    <name evidence="2" type="ORF">ACFQRB_14140</name>
</gene>
<name>A0ABD5XQB2_9EURY</name>
<proteinExistence type="predicted"/>
<evidence type="ECO:0000313" key="3">
    <source>
        <dbReference type="Proteomes" id="UP001596368"/>
    </source>
</evidence>
<keyword evidence="3" id="KW-1185">Reference proteome</keyword>
<dbReference type="Proteomes" id="UP001596368">
    <property type="component" value="Unassembled WGS sequence"/>
</dbReference>